<dbReference type="EMBL" id="VRSV01000001">
    <property type="protein sequence ID" value="TXK12368.1"/>
    <property type="molecule type" value="Genomic_DNA"/>
</dbReference>
<protein>
    <recommendedName>
        <fullName evidence="1">site-specific DNA-methyltransferase (adenine-specific)</fullName>
        <ecNumber evidence="1">2.1.1.72</ecNumber>
    </recommendedName>
</protein>
<evidence type="ECO:0000256" key="4">
    <source>
        <dbReference type="ARBA" id="ARBA00022691"/>
    </source>
</evidence>
<evidence type="ECO:0000256" key="3">
    <source>
        <dbReference type="ARBA" id="ARBA00022679"/>
    </source>
</evidence>
<keyword evidence="2 7" id="KW-0489">Methyltransferase</keyword>
<gene>
    <name evidence="7" type="ORF">FVP77_02495</name>
</gene>
<dbReference type="PANTHER" id="PTHR33841">
    <property type="entry name" value="DNA METHYLTRANSFERASE YEEA-RELATED"/>
    <property type="match status" value="1"/>
</dbReference>
<evidence type="ECO:0000313" key="7">
    <source>
        <dbReference type="EMBL" id="TXK12368.1"/>
    </source>
</evidence>
<organism evidence="7 8">
    <name type="scientific">Microbacterium hatanonis</name>
    <dbReference type="NCBI Taxonomy" id="404366"/>
    <lineage>
        <taxon>Bacteria</taxon>
        <taxon>Bacillati</taxon>
        <taxon>Actinomycetota</taxon>
        <taxon>Actinomycetes</taxon>
        <taxon>Micrococcales</taxon>
        <taxon>Microbacteriaceae</taxon>
        <taxon>Microbacterium</taxon>
    </lineage>
</organism>
<name>A0A5C8HZR9_9MICO</name>
<keyword evidence="4" id="KW-0949">S-adenosyl-L-methionine</keyword>
<reference evidence="7 8" key="1">
    <citation type="submission" date="2019-08" db="EMBL/GenBank/DDBJ databases">
        <authorList>
            <person name="Dong K."/>
        </authorList>
    </citation>
    <scope>NUCLEOTIDE SEQUENCE [LARGE SCALE GENOMIC DNA]</scope>
    <source>
        <strain evidence="7 8">JCM14558</strain>
    </source>
</reference>
<dbReference type="OrthoDB" id="4280289at2"/>
<dbReference type="RefSeq" id="WP_147893099.1">
    <property type="nucleotide sequence ID" value="NZ_BAAANR010000001.1"/>
</dbReference>
<dbReference type="Pfam" id="PF07669">
    <property type="entry name" value="Eco57I"/>
    <property type="match status" value="1"/>
</dbReference>
<comment type="caution">
    <text evidence="7">The sequence shown here is derived from an EMBL/GenBank/DDBJ whole genome shotgun (WGS) entry which is preliminary data.</text>
</comment>
<keyword evidence="8" id="KW-1185">Reference proteome</keyword>
<dbReference type="InterPro" id="IPR050953">
    <property type="entry name" value="N4_N6_ade-DNA_methylase"/>
</dbReference>
<comment type="catalytic activity">
    <reaction evidence="5">
        <text>a 2'-deoxyadenosine in DNA + S-adenosyl-L-methionine = an N(6)-methyl-2'-deoxyadenosine in DNA + S-adenosyl-L-homocysteine + H(+)</text>
        <dbReference type="Rhea" id="RHEA:15197"/>
        <dbReference type="Rhea" id="RHEA-COMP:12418"/>
        <dbReference type="Rhea" id="RHEA-COMP:12419"/>
        <dbReference type="ChEBI" id="CHEBI:15378"/>
        <dbReference type="ChEBI" id="CHEBI:57856"/>
        <dbReference type="ChEBI" id="CHEBI:59789"/>
        <dbReference type="ChEBI" id="CHEBI:90615"/>
        <dbReference type="ChEBI" id="CHEBI:90616"/>
        <dbReference type="EC" id="2.1.1.72"/>
    </reaction>
</comment>
<feature type="domain" description="Type II methyltransferase M.TaqI-like" evidence="6">
    <location>
        <begin position="557"/>
        <end position="794"/>
    </location>
</feature>
<dbReference type="EC" id="2.1.1.72" evidence="1"/>
<evidence type="ECO:0000256" key="2">
    <source>
        <dbReference type="ARBA" id="ARBA00022603"/>
    </source>
</evidence>
<evidence type="ECO:0000256" key="5">
    <source>
        <dbReference type="ARBA" id="ARBA00047942"/>
    </source>
</evidence>
<accession>A0A5C8HZR9</accession>
<dbReference type="Gene3D" id="3.40.50.150">
    <property type="entry name" value="Vaccinia Virus protein VP39"/>
    <property type="match status" value="2"/>
</dbReference>
<evidence type="ECO:0000259" key="6">
    <source>
        <dbReference type="Pfam" id="PF07669"/>
    </source>
</evidence>
<sequence>MNGDLQGIRLIGGVLPASLLSGIQANDLKSPQSLTGQSYHLVGNEKPRDAAARAWSYLRGAWTAWREATAKEPGLPGTGAAREKWLLVLLGELGYGRLPATRQAETIDGVEYPISHRWYHVPIHLLGPGVDLDKRNAGVPGAARAPQAMLQEYLNRTDAELWGILSNGTRLRLLRDSSAFAGSAYVEFDLEAIFDGELYSEFQLLWLLCHVSRLEKRGGQDAAAADCWLEDWRAEAAAAGTRALNRLRDGVEKAIVTFGTGFLSHPANDWLRAALHNGSLSDREYHKALLRLIYRMLFLFVSEDRGALLDPAAPREARERYDEYMSTARLRRLSRMRSGGAHPDLWRSQRMVLASLGDQGMPQLGVPALGGLFDPDRRAPEIDGAPHRDLLLGAEITNKNLLRAIRHLAWILIQGQRAQPIDYRHLGAEELGGVYESLLELVPRVDLDTRQLELAHLAGNERKTTGSYYTPPSLVSALLDASLDPVLDEAVAGGRTTEEREANLLAVTVCDPASGSGGFLVAASRRIARRLAQVRSDEDEPTPEAVQHALHDVVARCVYGVDMNDLAAELAKVSLWLEAVEPGKPLGFLDARIRVGNSLFGATPTLIAGGVPDTAFKEIEGDDKRFAAEVRKRNKNEATGQGLLSWADPDALAATSRRERERLLAPSDDVDDIRARGEAWDAYLASEARQALKHQADAWAAAFVWPLNDGAALPPTSGVVQALLDGDSMVQYADTVTAVDQLATEYRFFHWHLEFPEIFGATSGEGRGPEGWTGGFTCMLGNPPWERVKLQEQEFFAARDEDIAKAPNAAARKRLIDKLRQGGEADQRLYDDFIAERRRSEGMSAYLRLSGRYPLNGRGDVNTYAVFAELFRSMTAPSGQSGVIVPTGIATDATTQYYFKDLVESRSLAALYDFENSKPIFDGVHRSFKFCILSTSGRAVVTPSAQFAFFLNDPLQIEASRFTLTPEEITLLNPNTGTVPIFRTRRDAEITLGIYRRVPVLINENDPVNGNPWGVSFMTMFHMSNDSHLFHTRENLESDGWTLKGNIFERGGDRMLPLYQGIMSGPFDHRVADVVRSATAEKRQNQPQSIDDLQKHDPEREAMPMYWVAMREVRNRLGRYSDEGWLLGFRDITSPTNERTLVVSGVPTSAVGNKTPLVLGGDSVVLYGLLASFAADFIIRQKLGGTTLNFFYIRQLPVPGPVVANARSQWIGSSASVWIGTRVRELMATSQTLANALGVGTPFCWDPPRRARLLAEIDAASFHLYGICRADVDYIMDTFPIAKRKDEAEFGEYRTKRLILENYDRMQECIESGTEFVSTLDPLPGFGARHPERNDDA</sequence>
<dbReference type="GO" id="GO:0006304">
    <property type="term" value="P:DNA modification"/>
    <property type="evidence" value="ECO:0007669"/>
    <property type="project" value="InterPro"/>
</dbReference>
<dbReference type="GO" id="GO:0032259">
    <property type="term" value="P:methylation"/>
    <property type="evidence" value="ECO:0007669"/>
    <property type="project" value="UniProtKB-KW"/>
</dbReference>
<dbReference type="InterPro" id="IPR011639">
    <property type="entry name" value="MethylTrfase_TaqI-like_dom"/>
</dbReference>
<evidence type="ECO:0000256" key="1">
    <source>
        <dbReference type="ARBA" id="ARBA00011900"/>
    </source>
</evidence>
<dbReference type="InterPro" id="IPR029063">
    <property type="entry name" value="SAM-dependent_MTases_sf"/>
</dbReference>
<dbReference type="SUPFAM" id="SSF53335">
    <property type="entry name" value="S-adenosyl-L-methionine-dependent methyltransferases"/>
    <property type="match status" value="1"/>
</dbReference>
<proteinExistence type="predicted"/>
<dbReference type="GO" id="GO:0009007">
    <property type="term" value="F:site-specific DNA-methyltransferase (adenine-specific) activity"/>
    <property type="evidence" value="ECO:0007669"/>
    <property type="project" value="UniProtKB-EC"/>
</dbReference>
<keyword evidence="3" id="KW-0808">Transferase</keyword>
<dbReference type="PANTHER" id="PTHR33841:SF1">
    <property type="entry name" value="DNA METHYLTRANSFERASE A"/>
    <property type="match status" value="1"/>
</dbReference>
<evidence type="ECO:0000313" key="8">
    <source>
        <dbReference type="Proteomes" id="UP000321034"/>
    </source>
</evidence>
<dbReference type="Proteomes" id="UP000321034">
    <property type="component" value="Unassembled WGS sequence"/>
</dbReference>
<dbReference type="PRINTS" id="PR00507">
    <property type="entry name" value="N12N6MTFRASE"/>
</dbReference>